<dbReference type="AlphaFoldDB" id="F8F273"/>
<dbReference type="Proteomes" id="UP000000503">
    <property type="component" value="Chromosome"/>
</dbReference>
<keyword evidence="2" id="KW-1185">Reference proteome</keyword>
<evidence type="ECO:0000313" key="2">
    <source>
        <dbReference type="Proteomes" id="UP000000503"/>
    </source>
</evidence>
<dbReference type="HOGENOM" id="CLU_515732_0_0_12"/>
<protein>
    <recommendedName>
        <fullName evidence="3">Helicase XPB/Ssl2 N-terminal domain-containing protein</fullName>
    </recommendedName>
</protein>
<gene>
    <name evidence="1" type="ordered locus">Spica_2227</name>
</gene>
<organism evidence="1 2">
    <name type="scientific">Gracilinema caldarium (strain ATCC 51460 / DSM 7334 / H1)</name>
    <name type="common">Treponema caldarium</name>
    <dbReference type="NCBI Taxonomy" id="744872"/>
    <lineage>
        <taxon>Bacteria</taxon>
        <taxon>Pseudomonadati</taxon>
        <taxon>Spirochaetota</taxon>
        <taxon>Spirochaetia</taxon>
        <taxon>Spirochaetales</taxon>
        <taxon>Breznakiellaceae</taxon>
        <taxon>Gracilinema</taxon>
    </lineage>
</organism>
<name>F8F273_GRAC1</name>
<accession>F8F273</accession>
<evidence type="ECO:0008006" key="3">
    <source>
        <dbReference type="Google" id="ProtNLM"/>
    </source>
</evidence>
<reference evidence="2" key="1">
    <citation type="journal article" date="2013" name="Stand. Genomic Sci.">
        <title>Genome sequence of the thermophilic fresh-water bacterium Spirochaeta caldaria type strain (H1(T)), reclassification of Spirochaeta caldaria, Spirochaeta stenostrepta, and Spirochaeta zuelzerae in the genus Treponema as Treponema caldaria comb. nov., Treponema stenostrepta comb. nov., and Treponema zuelzerae comb. nov., and emendation of the genus Treponema.</title>
        <authorList>
            <person name="Abt B."/>
            <person name="Goker M."/>
            <person name="Scheuner C."/>
            <person name="Han C."/>
            <person name="Lu M."/>
            <person name="Misra M."/>
            <person name="Lapidus A."/>
            <person name="Nolan M."/>
            <person name="Lucas S."/>
            <person name="Hammon N."/>
            <person name="Deshpande S."/>
            <person name="Cheng J.F."/>
            <person name="Tapia R."/>
            <person name="Goodwin L.A."/>
            <person name="Pitluck S."/>
            <person name="Liolios K."/>
            <person name="Pagani I."/>
            <person name="Ivanova N."/>
            <person name="Mavromatis K."/>
            <person name="Mikhailova N."/>
            <person name="Huntemann M."/>
            <person name="Pati A."/>
            <person name="Chen A."/>
            <person name="Palaniappan K."/>
            <person name="Land M."/>
            <person name="Hauser L."/>
            <person name="Jeffries C.D."/>
            <person name="Rohde M."/>
            <person name="Spring S."/>
            <person name="Gronow S."/>
            <person name="Detter J.C."/>
            <person name="Bristow J."/>
            <person name="Eisen J.A."/>
            <person name="Markowitz V."/>
            <person name="Hugenholtz P."/>
            <person name="Kyrpides N.C."/>
            <person name="Woyke T."/>
            <person name="Klenk H.P."/>
        </authorList>
    </citation>
    <scope>NUCLEOTIDE SEQUENCE</scope>
    <source>
        <strain evidence="2">ATCC 51460 / DSM 7334 / H1</strain>
    </source>
</reference>
<dbReference type="EMBL" id="CP002868">
    <property type="protein sequence ID" value="AEJ20345.1"/>
    <property type="molecule type" value="Genomic_DNA"/>
</dbReference>
<evidence type="ECO:0000313" key="1">
    <source>
        <dbReference type="EMBL" id="AEJ20345.1"/>
    </source>
</evidence>
<proteinExistence type="predicted"/>
<dbReference type="KEGG" id="scd:Spica_2227"/>
<sequence>MGVFWGFVNFETLFKKYEIDEDLHNEIALYEPSQYLIELEPALSLFTVVQNKYLYLYELFRSLFIGYMKKPPEYSFQELMEAPTDVWSNETTIVDNLSLLIQVSKDVLHDERKYSRGLMESGLTKTEIKSIRPLCGQGEFPLSKIHGLDPIELFVRWYQSVQSDFTEQDGTVPQILRKIVPRFFNPEKTFYKLDDPLGSFFEFAVLTEHLSFRQVNSARISAKAPDCRSLFWHVFVECAKAQRWFSVESLYKTLYVRGYRFTYADPYIEKYSLFCRAEYIDIGEEDALLNSDYQRIIYVWGPQSHLLMGLPLFKGYWYLLALLGLVEISEKEPPKPLHYNGKDRIISRFDGLFMVRVTKLGAYCLGLIDEYETQSQTSYEALADKDLLLVTFRGKSLGHKLFLEQIGNPLGPDRYKIDEISFMRACTTYKQVEMRINKFKQLISPEPSVRWNEFFRNLKSRFGVLKSPQRALLYDLTNASPEVYALLQNEKIRPLYSLVEGNKIVVSLQDEQKFLSVAKSLGFFIDGG</sequence>